<accession>A0ABD1T7Q9</accession>
<protein>
    <submittedName>
        <fullName evidence="1">Uncharacterized protein</fullName>
    </submittedName>
</protein>
<evidence type="ECO:0000313" key="2">
    <source>
        <dbReference type="Proteomes" id="UP001604277"/>
    </source>
</evidence>
<sequence length="143" mass="16277">MATQQYTTCAEALRRAYAIFNSLGLEKKPLHIADSSEKKKWSRRLWVPRTLTSSENKIFRLKLDLTEEAKRQAEYEALRAQSMQKVCNNARRRAELKLKVCEYMAYANPKELAEAMAELSKANESLARLEAHTCADPKGVTGP</sequence>
<organism evidence="1 2">
    <name type="scientific">Forsythia ovata</name>
    <dbReference type="NCBI Taxonomy" id="205694"/>
    <lineage>
        <taxon>Eukaryota</taxon>
        <taxon>Viridiplantae</taxon>
        <taxon>Streptophyta</taxon>
        <taxon>Embryophyta</taxon>
        <taxon>Tracheophyta</taxon>
        <taxon>Spermatophyta</taxon>
        <taxon>Magnoliopsida</taxon>
        <taxon>eudicotyledons</taxon>
        <taxon>Gunneridae</taxon>
        <taxon>Pentapetalae</taxon>
        <taxon>asterids</taxon>
        <taxon>lamiids</taxon>
        <taxon>Lamiales</taxon>
        <taxon>Oleaceae</taxon>
        <taxon>Forsythieae</taxon>
        <taxon>Forsythia</taxon>
    </lineage>
</organism>
<keyword evidence="2" id="KW-1185">Reference proteome</keyword>
<dbReference type="EMBL" id="JBFOLJ010000009">
    <property type="protein sequence ID" value="KAL2508625.1"/>
    <property type="molecule type" value="Genomic_DNA"/>
</dbReference>
<gene>
    <name evidence="1" type="ORF">Fot_32272</name>
</gene>
<evidence type="ECO:0000313" key="1">
    <source>
        <dbReference type="EMBL" id="KAL2508625.1"/>
    </source>
</evidence>
<proteinExistence type="predicted"/>
<dbReference type="Proteomes" id="UP001604277">
    <property type="component" value="Unassembled WGS sequence"/>
</dbReference>
<name>A0ABD1T7Q9_9LAMI</name>
<comment type="caution">
    <text evidence="1">The sequence shown here is derived from an EMBL/GenBank/DDBJ whole genome shotgun (WGS) entry which is preliminary data.</text>
</comment>
<dbReference type="AlphaFoldDB" id="A0ABD1T7Q9"/>
<reference evidence="2" key="1">
    <citation type="submission" date="2024-07" db="EMBL/GenBank/DDBJ databases">
        <title>Two chromosome-level genome assemblies of Korean endemic species Abeliophyllum distichum and Forsythia ovata (Oleaceae).</title>
        <authorList>
            <person name="Jang H."/>
        </authorList>
    </citation>
    <scope>NUCLEOTIDE SEQUENCE [LARGE SCALE GENOMIC DNA]</scope>
</reference>